<dbReference type="InterPro" id="IPR021284">
    <property type="entry name" value="DUF2750"/>
</dbReference>
<evidence type="ECO:0000313" key="2">
    <source>
        <dbReference type="Proteomes" id="UP000613743"/>
    </source>
</evidence>
<accession>A0A917JJQ1</accession>
<dbReference type="Proteomes" id="UP000613743">
    <property type="component" value="Unassembled WGS sequence"/>
</dbReference>
<dbReference type="RefSeq" id="WP_188917742.1">
    <property type="nucleotide sequence ID" value="NZ_BMPZ01000001.1"/>
</dbReference>
<dbReference type="EMBL" id="BMPZ01000001">
    <property type="protein sequence ID" value="GGI71854.1"/>
    <property type="molecule type" value="Genomic_DNA"/>
</dbReference>
<proteinExistence type="predicted"/>
<dbReference type="AlphaFoldDB" id="A0A917JJQ1"/>
<name>A0A917JJQ1_9GAMM</name>
<keyword evidence="2" id="KW-1185">Reference proteome</keyword>
<comment type="caution">
    <text evidence="1">The sequence shown here is derived from an EMBL/GenBank/DDBJ whole genome shotgun (WGS) entry which is preliminary data.</text>
</comment>
<evidence type="ECO:0008006" key="3">
    <source>
        <dbReference type="Google" id="ProtNLM"/>
    </source>
</evidence>
<reference evidence="1" key="1">
    <citation type="journal article" date="2014" name="Int. J. Syst. Evol. Microbiol.">
        <title>Complete genome sequence of Corynebacterium casei LMG S-19264T (=DSM 44701T), isolated from a smear-ripened cheese.</title>
        <authorList>
            <consortium name="US DOE Joint Genome Institute (JGI-PGF)"/>
            <person name="Walter F."/>
            <person name="Albersmeier A."/>
            <person name="Kalinowski J."/>
            <person name="Ruckert C."/>
        </authorList>
    </citation>
    <scope>NUCLEOTIDE SEQUENCE</scope>
    <source>
        <strain evidence="1">JCM 30804</strain>
    </source>
</reference>
<protein>
    <recommendedName>
        <fullName evidence="3">DUF2750 domain-containing protein</fullName>
    </recommendedName>
</protein>
<dbReference type="Pfam" id="PF11042">
    <property type="entry name" value="DUF2750"/>
    <property type="match status" value="1"/>
</dbReference>
<reference evidence="1" key="2">
    <citation type="submission" date="2020-09" db="EMBL/GenBank/DDBJ databases">
        <authorList>
            <person name="Sun Q."/>
            <person name="Ohkuma M."/>
        </authorList>
    </citation>
    <scope>NUCLEOTIDE SEQUENCE</scope>
    <source>
        <strain evidence="1">JCM 30804</strain>
    </source>
</reference>
<evidence type="ECO:0000313" key="1">
    <source>
        <dbReference type="EMBL" id="GGI71854.1"/>
    </source>
</evidence>
<organism evidence="1 2">
    <name type="scientific">Shewanella gelidii</name>
    <dbReference type="NCBI Taxonomy" id="1642821"/>
    <lineage>
        <taxon>Bacteria</taxon>
        <taxon>Pseudomonadati</taxon>
        <taxon>Pseudomonadota</taxon>
        <taxon>Gammaproteobacteria</taxon>
        <taxon>Alteromonadales</taxon>
        <taxon>Shewanellaceae</taxon>
        <taxon>Shewanella</taxon>
    </lineage>
</organism>
<gene>
    <name evidence="1" type="ORF">GCM10009332_06510</name>
</gene>
<sequence>MSSVQAEASAFYKEVAKSGVVWGIKNKAGFPAPRGVSGKQAMPFWSSEKRAKLVIHSVSAYAEFEPTAIQWSDFCTHWVPGLKKDNFLAGINWSGKRASGFDIEPDLLQEAVETFRES</sequence>